<dbReference type="AlphaFoldDB" id="A0A0E9V4W2"/>
<name>A0A0E9V4W2_ANGAN</name>
<accession>A0A0E9V4W2</accession>
<organism evidence="1">
    <name type="scientific">Anguilla anguilla</name>
    <name type="common">European freshwater eel</name>
    <name type="synonym">Muraena anguilla</name>
    <dbReference type="NCBI Taxonomy" id="7936"/>
    <lineage>
        <taxon>Eukaryota</taxon>
        <taxon>Metazoa</taxon>
        <taxon>Chordata</taxon>
        <taxon>Craniata</taxon>
        <taxon>Vertebrata</taxon>
        <taxon>Euteleostomi</taxon>
        <taxon>Actinopterygii</taxon>
        <taxon>Neopterygii</taxon>
        <taxon>Teleostei</taxon>
        <taxon>Anguilliformes</taxon>
        <taxon>Anguillidae</taxon>
        <taxon>Anguilla</taxon>
    </lineage>
</organism>
<protein>
    <submittedName>
        <fullName evidence="1">Uncharacterized protein</fullName>
    </submittedName>
</protein>
<reference evidence="1" key="1">
    <citation type="submission" date="2014-11" db="EMBL/GenBank/DDBJ databases">
        <authorList>
            <person name="Amaro Gonzalez C."/>
        </authorList>
    </citation>
    <scope>NUCLEOTIDE SEQUENCE</scope>
</reference>
<reference evidence="1" key="2">
    <citation type="journal article" date="2015" name="Fish Shellfish Immunol.">
        <title>Early steps in the European eel (Anguilla anguilla)-Vibrio vulnificus interaction in the gills: Role of the RtxA13 toxin.</title>
        <authorList>
            <person name="Callol A."/>
            <person name="Pajuelo D."/>
            <person name="Ebbesson L."/>
            <person name="Teles M."/>
            <person name="MacKenzie S."/>
            <person name="Amaro C."/>
        </authorList>
    </citation>
    <scope>NUCLEOTIDE SEQUENCE</scope>
</reference>
<dbReference type="EMBL" id="GBXM01035490">
    <property type="protein sequence ID" value="JAH73087.1"/>
    <property type="molecule type" value="Transcribed_RNA"/>
</dbReference>
<sequence>MTTVAIMRRSRPITSRQ</sequence>
<proteinExistence type="predicted"/>
<evidence type="ECO:0000313" key="1">
    <source>
        <dbReference type="EMBL" id="JAH73087.1"/>
    </source>
</evidence>